<comment type="subcellular location">
    <subcellularLocation>
        <location evidence="1">Membrane</location>
        <topology evidence="1">Single-pass type I membrane protein</topology>
    </subcellularLocation>
</comment>
<keyword evidence="14" id="KW-1185">Reference proteome</keyword>
<keyword evidence="2 9" id="KW-0812">Transmembrane</keyword>
<sequence>MRSVWASSQHRCLLMTMFFLEAVGNDLLFDPDWGFESYEITVPKKLSPRKGEQGGDSSLSYLLQIQGKKHTIHLRPKKLLLPRHLPVISFTQEDSLMEDYPHIPNECNYVGFVEGFPESDATLSTCMGGLRGILNIDFNYYQIEPLRASSTFEHVVYVLKKDKFSNQTCGVVDEEADGQTIQPEARISSFHKSYKHQKYLELVMVFDWTRFMSLGGNFTKIVEDAILLTAIMDTYFQDVRLRICLKGLEVWSSHDRMNTFFFTLAEILGQFVLYKRLVLHHVLPADWSHLYLGRSFSDAVAWSWGRACEVYHAGSVSSFVGKNILGPATWTAHEVGHCVGMQHDGEYCQCRGRTSCIMGTGRTGFSNCSYDQYFIHASYKMSYCLSDIPGRGYVIKRCGNKIVEGAEECDCGSKEDCQKDPCCGPNCKWKEGVNCSTGLCCHKCNFLPSGYVCRQEENECDLAEYCNGLSGLCPEDTYKQDGTPCKYGGVCFSKSCRSRYMQCQSIFGPAAREAPYQCYDVVNKMGDQYGNCGINISQYNRCTRDNAVCGRLQCINVRAIPSLPDHSTLLSTYMKADNLMCWGTGYHGELMAHGIPDIGVINDGTACGLKKVCIKGKCVDSATIMFDCLPGKCNRRGVCNNKRNCHCKYGWEPPFCEEVGLGGSIDSGPPAPMAEKMPSSFQAVYIMMMRIILFVISVIVVYFRQLIKKWFYDHQKKETVKKPKDAEMSEM</sequence>
<evidence type="ECO:0000259" key="11">
    <source>
        <dbReference type="PROSITE" id="PS50026"/>
    </source>
</evidence>
<dbReference type="InterPro" id="IPR001762">
    <property type="entry name" value="Disintegrin_dom"/>
</dbReference>
<dbReference type="PANTHER" id="PTHR11905">
    <property type="entry name" value="ADAM A DISINTEGRIN AND METALLOPROTEASE DOMAIN"/>
    <property type="match status" value="1"/>
</dbReference>
<evidence type="ECO:0000256" key="2">
    <source>
        <dbReference type="ARBA" id="ARBA00022692"/>
    </source>
</evidence>
<evidence type="ECO:0000256" key="7">
    <source>
        <dbReference type="PROSITE-ProRule" id="PRU00076"/>
    </source>
</evidence>
<evidence type="ECO:0000256" key="1">
    <source>
        <dbReference type="ARBA" id="ARBA00004479"/>
    </source>
</evidence>
<keyword evidence="3 9" id="KW-1133">Transmembrane helix</keyword>
<keyword evidence="5 7" id="KW-1015">Disulfide bond</keyword>
<keyword evidence="8" id="KW-0479">Metal-binding</keyword>
<evidence type="ECO:0000256" key="6">
    <source>
        <dbReference type="PROSITE-ProRule" id="PRU00068"/>
    </source>
</evidence>
<feature type="signal peptide" evidence="10">
    <location>
        <begin position="1"/>
        <end position="24"/>
    </location>
</feature>
<evidence type="ECO:0000313" key="15">
    <source>
        <dbReference type="RefSeq" id="XP_005357135.1"/>
    </source>
</evidence>
<feature type="disulfide bond" evidence="7">
    <location>
        <begin position="647"/>
        <end position="656"/>
    </location>
</feature>
<dbReference type="Pfam" id="PF00200">
    <property type="entry name" value="Disintegrin"/>
    <property type="match status" value="1"/>
</dbReference>
<dbReference type="SUPFAM" id="SSF55486">
    <property type="entry name" value="Metalloproteases ('zincins'), catalytic domain"/>
    <property type="match status" value="1"/>
</dbReference>
<dbReference type="CDD" id="cd04269">
    <property type="entry name" value="ZnMc_adamalysin_II_like"/>
    <property type="match status" value="1"/>
</dbReference>
<dbReference type="SMART" id="SM00050">
    <property type="entry name" value="DISIN"/>
    <property type="match status" value="1"/>
</dbReference>
<dbReference type="PRINTS" id="PR00289">
    <property type="entry name" value="DISINTEGRIN"/>
</dbReference>
<gene>
    <name evidence="15" type="primary">Adam30</name>
</gene>
<keyword evidence="15" id="KW-0645">Protease</keyword>
<evidence type="ECO:0000256" key="3">
    <source>
        <dbReference type="ARBA" id="ARBA00022989"/>
    </source>
</evidence>
<dbReference type="InterPro" id="IPR002870">
    <property type="entry name" value="Peptidase_M12B_N"/>
</dbReference>
<dbReference type="GeneID" id="101999898"/>
<dbReference type="PANTHER" id="PTHR11905:SF148">
    <property type="entry name" value="DISINTEGRIN AND METALLOPROTEINASE DOMAIN-CONTAINING PROTEIN 30"/>
    <property type="match status" value="1"/>
</dbReference>
<name>A0ABM0L1K6_MICOH</name>
<dbReference type="Pfam" id="PF01421">
    <property type="entry name" value="Reprolysin"/>
    <property type="match status" value="1"/>
</dbReference>
<feature type="transmembrane region" description="Helical" evidence="9">
    <location>
        <begin position="683"/>
        <end position="703"/>
    </location>
</feature>
<evidence type="ECO:0000256" key="5">
    <source>
        <dbReference type="ARBA" id="ARBA00023157"/>
    </source>
</evidence>
<evidence type="ECO:0000256" key="8">
    <source>
        <dbReference type="PROSITE-ProRule" id="PRU00276"/>
    </source>
</evidence>
<dbReference type="PROSITE" id="PS50214">
    <property type="entry name" value="DISINTEGRIN_2"/>
    <property type="match status" value="1"/>
</dbReference>
<dbReference type="Proteomes" id="UP000694915">
    <property type="component" value="Chromosome 21"/>
</dbReference>
<dbReference type="InterPro" id="IPR006586">
    <property type="entry name" value="ADAM_Cys-rich"/>
</dbReference>
<dbReference type="Gene3D" id="3.40.390.10">
    <property type="entry name" value="Collagenase (Catalytic Domain)"/>
    <property type="match status" value="1"/>
</dbReference>
<keyword evidence="7" id="KW-0245">EGF-like domain</keyword>
<evidence type="ECO:0000256" key="9">
    <source>
        <dbReference type="SAM" id="Phobius"/>
    </source>
</evidence>
<evidence type="ECO:0000259" key="12">
    <source>
        <dbReference type="PROSITE" id="PS50214"/>
    </source>
</evidence>
<feature type="active site" evidence="8">
    <location>
        <position position="334"/>
    </location>
</feature>
<dbReference type="PROSITE" id="PS50026">
    <property type="entry name" value="EGF_3"/>
    <property type="match status" value="1"/>
</dbReference>
<keyword evidence="10" id="KW-0732">Signal</keyword>
<dbReference type="InterPro" id="IPR024079">
    <property type="entry name" value="MetalloPept_cat_dom_sf"/>
</dbReference>
<keyword evidence="4 9" id="KW-0472">Membrane</keyword>
<keyword evidence="15" id="KW-0482">Metalloprotease</keyword>
<keyword evidence="15" id="KW-0378">Hydrolase</keyword>
<feature type="binding site" evidence="8">
    <location>
        <position position="333"/>
    </location>
    <ligand>
        <name>Zn(2+)</name>
        <dbReference type="ChEBI" id="CHEBI:29105"/>
        <note>catalytic</note>
    </ligand>
</feature>
<evidence type="ECO:0000256" key="10">
    <source>
        <dbReference type="SAM" id="SignalP"/>
    </source>
</evidence>
<dbReference type="PROSITE" id="PS50215">
    <property type="entry name" value="ADAM_MEPRO"/>
    <property type="match status" value="1"/>
</dbReference>
<reference evidence="15" key="1">
    <citation type="submission" date="2025-08" db="UniProtKB">
        <authorList>
            <consortium name="RefSeq"/>
        </authorList>
    </citation>
    <scope>IDENTIFICATION</scope>
</reference>
<feature type="binding site" evidence="8">
    <location>
        <position position="343"/>
    </location>
    <ligand>
        <name>Zn(2+)</name>
        <dbReference type="ChEBI" id="CHEBI:29105"/>
        <note>catalytic</note>
    </ligand>
</feature>
<feature type="domain" description="EGF-like" evidence="11">
    <location>
        <begin position="624"/>
        <end position="657"/>
    </location>
</feature>
<dbReference type="SUPFAM" id="SSF57552">
    <property type="entry name" value="Blood coagulation inhibitor (disintegrin)"/>
    <property type="match status" value="1"/>
</dbReference>
<dbReference type="Pfam" id="PF08516">
    <property type="entry name" value="ADAM_CR"/>
    <property type="match status" value="1"/>
</dbReference>
<evidence type="ECO:0000259" key="13">
    <source>
        <dbReference type="PROSITE" id="PS50215"/>
    </source>
</evidence>
<keyword evidence="8" id="KW-0862">Zinc</keyword>
<feature type="domain" description="Peptidase M12B" evidence="13">
    <location>
        <begin position="198"/>
        <end position="389"/>
    </location>
</feature>
<protein>
    <submittedName>
        <fullName evidence="15">Disintegrin and metalloproteinase domain-containing protein 30</fullName>
    </submittedName>
</protein>
<dbReference type="InterPro" id="IPR018358">
    <property type="entry name" value="Disintegrin_CS"/>
</dbReference>
<dbReference type="InterPro" id="IPR034027">
    <property type="entry name" value="Reprolysin_adamalysin"/>
</dbReference>
<comment type="caution">
    <text evidence="7">Lacks conserved residue(s) required for the propagation of feature annotation.</text>
</comment>
<dbReference type="GO" id="GO:0008237">
    <property type="term" value="F:metallopeptidase activity"/>
    <property type="evidence" value="ECO:0007669"/>
    <property type="project" value="UniProtKB-KW"/>
</dbReference>
<feature type="domain" description="Disintegrin" evidence="12">
    <location>
        <begin position="395"/>
        <end position="481"/>
    </location>
</feature>
<dbReference type="InterPro" id="IPR000742">
    <property type="entry name" value="EGF"/>
</dbReference>
<dbReference type="SMART" id="SM00608">
    <property type="entry name" value="ACR"/>
    <property type="match status" value="1"/>
</dbReference>
<dbReference type="Gene3D" id="4.10.70.10">
    <property type="entry name" value="Disintegrin domain"/>
    <property type="match status" value="1"/>
</dbReference>
<dbReference type="RefSeq" id="XP_005357135.1">
    <property type="nucleotide sequence ID" value="XM_005357078.2"/>
</dbReference>
<feature type="binding site" evidence="8">
    <location>
        <position position="337"/>
    </location>
    <ligand>
        <name>Zn(2+)</name>
        <dbReference type="ChEBI" id="CHEBI:29105"/>
        <note>catalytic</note>
    </ligand>
</feature>
<organism evidence="14 15">
    <name type="scientific">Microtus ochrogaster</name>
    <name type="common">Prairie vole</name>
    <dbReference type="NCBI Taxonomy" id="79684"/>
    <lineage>
        <taxon>Eukaryota</taxon>
        <taxon>Metazoa</taxon>
        <taxon>Chordata</taxon>
        <taxon>Craniata</taxon>
        <taxon>Vertebrata</taxon>
        <taxon>Euteleostomi</taxon>
        <taxon>Mammalia</taxon>
        <taxon>Eutheria</taxon>
        <taxon>Euarchontoglires</taxon>
        <taxon>Glires</taxon>
        <taxon>Rodentia</taxon>
        <taxon>Myomorpha</taxon>
        <taxon>Muroidea</taxon>
        <taxon>Cricetidae</taxon>
        <taxon>Arvicolinae</taxon>
        <taxon>Microtus</taxon>
    </lineage>
</organism>
<accession>A0ABM0L1K6</accession>
<dbReference type="PROSITE" id="PS00427">
    <property type="entry name" value="DISINTEGRIN_1"/>
    <property type="match status" value="1"/>
</dbReference>
<proteinExistence type="predicted"/>
<evidence type="ECO:0000256" key="4">
    <source>
        <dbReference type="ARBA" id="ARBA00023136"/>
    </source>
</evidence>
<evidence type="ECO:0000313" key="14">
    <source>
        <dbReference type="Proteomes" id="UP000694915"/>
    </source>
</evidence>
<feature type="disulfide bond" evidence="6">
    <location>
        <begin position="453"/>
        <end position="473"/>
    </location>
</feature>
<dbReference type="InterPro" id="IPR036436">
    <property type="entry name" value="Disintegrin_dom_sf"/>
</dbReference>
<dbReference type="PROSITE" id="PS01186">
    <property type="entry name" value="EGF_2"/>
    <property type="match status" value="1"/>
</dbReference>
<dbReference type="Pfam" id="PF01562">
    <property type="entry name" value="Pep_M12B_propep"/>
    <property type="match status" value="1"/>
</dbReference>
<feature type="chain" id="PRO_5047197285" evidence="10">
    <location>
        <begin position="25"/>
        <end position="731"/>
    </location>
</feature>
<dbReference type="InterPro" id="IPR001590">
    <property type="entry name" value="Peptidase_M12B"/>
</dbReference>